<comment type="catalytic activity">
    <reaction evidence="8 9">
        <text>tRNA(Tyr) + L-tyrosine + ATP = L-tyrosyl-tRNA(Tyr) + AMP + diphosphate + H(+)</text>
        <dbReference type="Rhea" id="RHEA:10220"/>
        <dbReference type="Rhea" id="RHEA-COMP:9706"/>
        <dbReference type="Rhea" id="RHEA-COMP:9707"/>
        <dbReference type="ChEBI" id="CHEBI:15378"/>
        <dbReference type="ChEBI" id="CHEBI:30616"/>
        <dbReference type="ChEBI" id="CHEBI:33019"/>
        <dbReference type="ChEBI" id="CHEBI:58315"/>
        <dbReference type="ChEBI" id="CHEBI:78442"/>
        <dbReference type="ChEBI" id="CHEBI:78536"/>
        <dbReference type="ChEBI" id="CHEBI:456215"/>
        <dbReference type="EC" id="6.1.1.1"/>
    </reaction>
</comment>
<dbReference type="Gene3D" id="3.40.50.620">
    <property type="entry name" value="HUPs"/>
    <property type="match status" value="1"/>
</dbReference>
<dbReference type="SUPFAM" id="SSF52374">
    <property type="entry name" value="Nucleotidylyl transferase"/>
    <property type="match status" value="1"/>
</dbReference>
<dbReference type="PANTHER" id="PTHR11766">
    <property type="entry name" value="TYROSYL-TRNA SYNTHETASE"/>
    <property type="match status" value="1"/>
</dbReference>
<evidence type="ECO:0000256" key="4">
    <source>
        <dbReference type="ARBA" id="ARBA00022840"/>
    </source>
</evidence>
<evidence type="ECO:0000256" key="6">
    <source>
        <dbReference type="ARBA" id="ARBA00022917"/>
    </source>
</evidence>
<dbReference type="EC" id="6.1.1.1" evidence="9"/>
<evidence type="ECO:0000313" key="11">
    <source>
        <dbReference type="EMBL" id="UNP30100.1"/>
    </source>
</evidence>
<evidence type="ECO:0000256" key="8">
    <source>
        <dbReference type="ARBA" id="ARBA00048248"/>
    </source>
</evidence>
<keyword evidence="4 9" id="KW-0067">ATP-binding</keyword>
<dbReference type="RefSeq" id="WP_057941380.1">
    <property type="nucleotide sequence ID" value="NZ_CP011131.1"/>
</dbReference>
<accession>A0ABY3XD35</accession>
<organism evidence="11 12">
    <name type="scientific">Lysobacter gummosus</name>
    <dbReference type="NCBI Taxonomy" id="262324"/>
    <lineage>
        <taxon>Bacteria</taxon>
        <taxon>Pseudomonadati</taxon>
        <taxon>Pseudomonadota</taxon>
        <taxon>Gammaproteobacteria</taxon>
        <taxon>Lysobacterales</taxon>
        <taxon>Lysobacteraceae</taxon>
        <taxon>Lysobacter</taxon>
    </lineage>
</organism>
<name>A0ABY3XD35_9GAMM</name>
<evidence type="ECO:0000256" key="1">
    <source>
        <dbReference type="ARBA" id="ARBA00022490"/>
    </source>
</evidence>
<dbReference type="PROSITE" id="PS50889">
    <property type="entry name" value="S4"/>
    <property type="match status" value="1"/>
</dbReference>
<proteinExistence type="inferred from homology"/>
<dbReference type="Gene3D" id="1.10.240.10">
    <property type="entry name" value="Tyrosyl-Transfer RNA Synthetase"/>
    <property type="match status" value="1"/>
</dbReference>
<dbReference type="SUPFAM" id="SSF55174">
    <property type="entry name" value="Alpha-L RNA-binding motif"/>
    <property type="match status" value="1"/>
</dbReference>
<dbReference type="Pfam" id="PF00579">
    <property type="entry name" value="tRNA-synt_1b"/>
    <property type="match status" value="1"/>
</dbReference>
<dbReference type="EMBL" id="CP093547">
    <property type="protein sequence ID" value="UNP30100.1"/>
    <property type="molecule type" value="Genomic_DNA"/>
</dbReference>
<dbReference type="NCBIfam" id="TIGR00234">
    <property type="entry name" value="tyrS"/>
    <property type="match status" value="1"/>
</dbReference>
<keyword evidence="2 9" id="KW-0436">Ligase</keyword>
<dbReference type="InterPro" id="IPR036986">
    <property type="entry name" value="S4_RNA-bd_sf"/>
</dbReference>
<feature type="binding site" evidence="9">
    <location>
        <position position="233"/>
    </location>
    <ligand>
        <name>ATP</name>
        <dbReference type="ChEBI" id="CHEBI:30616"/>
    </ligand>
</feature>
<evidence type="ECO:0000256" key="7">
    <source>
        <dbReference type="ARBA" id="ARBA00023146"/>
    </source>
</evidence>
<sequence>MNSASPSVQEALDLIARGADEILKREELEARLKLGRPLRIKAGFDPTAPDLHIGHTVLLNKMRQFQDLGHQVIFLIGDFTGMIGDPSGKNVTRKPLTREDVLANAETYAEQVFKVLDKERTEVRFNSEWFSQMSAADMIRLAGQHTVARMLERDDFAKRYAAQQSIAIHEFLYPLVQGYDSVALKCDVELGGTDQKFNLLMGRGLQEHHGLPPQIVLTMPLLEGLDGVNKMSKSLGNYIGINEPAIDIVTKTMKIDDVLMWRWIDLLSFEIGIAEAASLKKEIEAGQLNPRDLKLRLARELAARFHGSEAAETAVAGWNAAVRGEGDITSLPLTDVAVPAEGLRIAALLVAAGLTPSNGEGNRKLKERAVRVDGNVVEDPQLVFAPGFEGVLAVGKRNFARVRLVSA</sequence>
<comment type="similarity">
    <text evidence="9">Belongs to the class-I aminoacyl-tRNA synthetase family. TyrS type 2 subfamily.</text>
</comment>
<dbReference type="CDD" id="cd00805">
    <property type="entry name" value="TyrRS_core"/>
    <property type="match status" value="1"/>
</dbReference>
<comment type="function">
    <text evidence="9">Catalyzes the attachment of tyrosine to tRNA(Tyr) in a two-step reaction: tyrosine is first activated by ATP to form Tyr-AMP and then transferred to the acceptor end of tRNA(Tyr).</text>
</comment>
<dbReference type="PROSITE" id="PS00178">
    <property type="entry name" value="AA_TRNA_LIGASE_I"/>
    <property type="match status" value="1"/>
</dbReference>
<comment type="subcellular location">
    <subcellularLocation>
        <location evidence="9">Cytoplasm</location>
    </subcellularLocation>
</comment>
<evidence type="ECO:0000256" key="9">
    <source>
        <dbReference type="HAMAP-Rule" id="MF_02007"/>
    </source>
</evidence>
<dbReference type="InterPro" id="IPR002307">
    <property type="entry name" value="Tyr-tRNA-ligase"/>
</dbReference>
<comment type="subunit">
    <text evidence="9">Homodimer.</text>
</comment>
<dbReference type="InterPro" id="IPR014729">
    <property type="entry name" value="Rossmann-like_a/b/a_fold"/>
</dbReference>
<keyword evidence="6 9" id="KW-0648">Protein biosynthesis</keyword>
<dbReference type="InterPro" id="IPR002305">
    <property type="entry name" value="aa-tRNA-synth_Ic"/>
</dbReference>
<keyword evidence="12" id="KW-1185">Reference proteome</keyword>
<evidence type="ECO:0000313" key="12">
    <source>
        <dbReference type="Proteomes" id="UP000829194"/>
    </source>
</evidence>
<keyword evidence="5 10" id="KW-0694">RNA-binding</keyword>
<evidence type="ECO:0000256" key="3">
    <source>
        <dbReference type="ARBA" id="ARBA00022741"/>
    </source>
</evidence>
<evidence type="ECO:0000256" key="10">
    <source>
        <dbReference type="PROSITE-ProRule" id="PRU00182"/>
    </source>
</evidence>
<dbReference type="InterPro" id="IPR024108">
    <property type="entry name" value="Tyr-tRNA-ligase_bac_2"/>
</dbReference>
<dbReference type="Proteomes" id="UP000829194">
    <property type="component" value="Chromosome"/>
</dbReference>
<dbReference type="InterPro" id="IPR001412">
    <property type="entry name" value="aa-tRNA-synth_I_CS"/>
</dbReference>
<dbReference type="HAMAP" id="MF_02007">
    <property type="entry name" value="Tyr_tRNA_synth_type2"/>
    <property type="match status" value="1"/>
</dbReference>
<gene>
    <name evidence="9 11" type="primary">tyrS</name>
    <name evidence="11" type="ORF">MOV92_02085</name>
</gene>
<reference evidence="11 12" key="1">
    <citation type="submission" date="2022-03" db="EMBL/GenBank/DDBJ databases">
        <title>Complete genome sequence of Lysobacter capsici VKM B-2533 and Lysobacter gummosus 10.1.1, promising sources of lytic agents.</title>
        <authorList>
            <person name="Tarlachkov S.V."/>
            <person name="Kudryakova I.V."/>
            <person name="Afoshin A.S."/>
            <person name="Leontyevskaya E.A."/>
            <person name="Leontyevskaya N.V."/>
        </authorList>
    </citation>
    <scope>NUCLEOTIDE SEQUENCE [LARGE SCALE GENOMIC DNA]</scope>
    <source>
        <strain evidence="11 12">10.1.1</strain>
    </source>
</reference>
<keyword evidence="7 9" id="KW-0030">Aminoacyl-tRNA synthetase</keyword>
<dbReference type="PRINTS" id="PR01040">
    <property type="entry name" value="TRNASYNTHTYR"/>
</dbReference>
<protein>
    <recommendedName>
        <fullName evidence="9">Tyrosine--tRNA ligase</fullName>
        <ecNumber evidence="9">6.1.1.1</ecNumber>
    </recommendedName>
    <alternativeName>
        <fullName evidence="9">Tyrosyl-tRNA synthetase</fullName>
        <shortName evidence="9">TyrRS</shortName>
    </alternativeName>
</protein>
<feature type="short sequence motif" description="'KMSKS' region" evidence="9">
    <location>
        <begin position="230"/>
        <end position="234"/>
    </location>
</feature>
<evidence type="ECO:0000256" key="2">
    <source>
        <dbReference type="ARBA" id="ARBA00022598"/>
    </source>
</evidence>
<dbReference type="InterPro" id="IPR024088">
    <property type="entry name" value="Tyr-tRNA-ligase_bac-type"/>
</dbReference>
<dbReference type="GO" id="GO:0004831">
    <property type="term" value="F:tyrosine-tRNA ligase activity"/>
    <property type="evidence" value="ECO:0007669"/>
    <property type="project" value="UniProtKB-EC"/>
</dbReference>
<keyword evidence="3 9" id="KW-0547">Nucleotide-binding</keyword>
<keyword evidence="1 9" id="KW-0963">Cytoplasm</keyword>
<dbReference type="PANTHER" id="PTHR11766:SF1">
    <property type="entry name" value="TYROSINE--TRNA LIGASE"/>
    <property type="match status" value="1"/>
</dbReference>
<dbReference type="Gene3D" id="3.10.290.10">
    <property type="entry name" value="RNA-binding S4 domain"/>
    <property type="match status" value="1"/>
</dbReference>
<feature type="short sequence motif" description="'HIGH' region" evidence="9">
    <location>
        <begin position="46"/>
        <end position="55"/>
    </location>
</feature>
<evidence type="ECO:0000256" key="5">
    <source>
        <dbReference type="ARBA" id="ARBA00022884"/>
    </source>
</evidence>